<proteinExistence type="predicted"/>
<dbReference type="AlphaFoldDB" id="A0A2T3FZB0"/>
<name>A0A2T3FZB0_9FIRM</name>
<comment type="caution">
    <text evidence="1">The sequence shown here is derived from an EMBL/GenBank/DDBJ whole genome shotgun (WGS) entry which is preliminary data.</text>
</comment>
<gene>
    <name evidence="1" type="ORF">C7U55_06830</name>
</gene>
<accession>A0A2T3FZB0</accession>
<dbReference type="RefSeq" id="WP_106987922.1">
    <property type="nucleotide sequence ID" value="NZ_JBKWYV010000008.1"/>
</dbReference>
<organism evidence="1 2">
    <name type="scientific">Faecalibacillus faecis</name>
    <dbReference type="NCBI Taxonomy" id="1982628"/>
    <lineage>
        <taxon>Bacteria</taxon>
        <taxon>Bacillati</taxon>
        <taxon>Bacillota</taxon>
        <taxon>Erysipelotrichia</taxon>
        <taxon>Erysipelotrichales</taxon>
        <taxon>Coprobacillaceae</taxon>
        <taxon>Faecalibacillus</taxon>
    </lineage>
</organism>
<evidence type="ECO:0000313" key="2">
    <source>
        <dbReference type="Proteomes" id="UP000241201"/>
    </source>
</evidence>
<dbReference type="Proteomes" id="UP000241201">
    <property type="component" value="Unassembled WGS sequence"/>
</dbReference>
<sequence length="81" mass="9380">MIIIANTGKRCLCRCIVSMEVIIGKEKNTLFEQGAVYDCVMKDRGNEILHYKVYGDEFSLSCTDKEFKQNFVLIQHKKTSR</sequence>
<evidence type="ECO:0000313" key="1">
    <source>
        <dbReference type="EMBL" id="PST40617.1"/>
    </source>
</evidence>
<reference evidence="2" key="1">
    <citation type="submission" date="2018-03" db="EMBL/GenBank/DDBJ databases">
        <title>Lachnoclostridium SNUG30370 gen.nov., sp.nov., isolated from human faeces.</title>
        <authorList>
            <person name="Seo B."/>
            <person name="Jeon K."/>
            <person name="Ko G."/>
        </authorList>
    </citation>
    <scope>NUCLEOTIDE SEQUENCE [LARGE SCALE GENOMIC DNA]</scope>
    <source>
        <strain evidence="2">SNUG30370</strain>
    </source>
</reference>
<keyword evidence="2" id="KW-1185">Reference proteome</keyword>
<dbReference type="EMBL" id="PYLP01000006">
    <property type="protein sequence ID" value="PST40617.1"/>
    <property type="molecule type" value="Genomic_DNA"/>
</dbReference>
<protein>
    <submittedName>
        <fullName evidence="1">Uncharacterized protein</fullName>
    </submittedName>
</protein>